<comment type="caution">
    <text evidence="1">The sequence shown here is derived from an EMBL/GenBank/DDBJ whole genome shotgun (WGS) entry which is preliminary data.</text>
</comment>
<evidence type="ECO:0000313" key="1">
    <source>
        <dbReference type="EMBL" id="RBQ17969.1"/>
    </source>
</evidence>
<sequence>MIEPREGGSESTARDDGLLLVWEVEGGERGAGDVTHCEVTAEKTMLDALASLSEGRGRVRYARLSFVRIGYEYGTTLVTAHRADGATISVAGDAWEGVR</sequence>
<keyword evidence="2" id="KW-1185">Reference proteome</keyword>
<accession>A0A366LX85</accession>
<dbReference type="AlphaFoldDB" id="A0A366LX85"/>
<dbReference type="Proteomes" id="UP000253303">
    <property type="component" value="Unassembled WGS sequence"/>
</dbReference>
<name>A0A366LX85_9ACTN</name>
<dbReference type="RefSeq" id="WP_113982570.1">
    <property type="nucleotide sequence ID" value="NZ_QMEY01000009.1"/>
</dbReference>
<gene>
    <name evidence="1" type="ORF">DP939_21585</name>
</gene>
<protein>
    <submittedName>
        <fullName evidence="1">Uncharacterized protein</fullName>
    </submittedName>
</protein>
<reference evidence="1 2" key="1">
    <citation type="submission" date="2018-06" db="EMBL/GenBank/DDBJ databases">
        <title>Sphaerisporangium craniellae sp. nov., isolated from a marine sponge in the South China Sea.</title>
        <authorList>
            <person name="Li L."/>
        </authorList>
    </citation>
    <scope>NUCLEOTIDE SEQUENCE [LARGE SCALE GENOMIC DNA]</scope>
    <source>
        <strain evidence="1 2">LHW63015</strain>
    </source>
</reference>
<proteinExistence type="predicted"/>
<dbReference type="EMBL" id="QMEY01000009">
    <property type="protein sequence ID" value="RBQ17969.1"/>
    <property type="molecule type" value="Genomic_DNA"/>
</dbReference>
<dbReference type="OrthoDB" id="3482905at2"/>
<organism evidence="1 2">
    <name type="scientific">Spongiactinospora rosea</name>
    <dbReference type="NCBI Taxonomy" id="2248750"/>
    <lineage>
        <taxon>Bacteria</taxon>
        <taxon>Bacillati</taxon>
        <taxon>Actinomycetota</taxon>
        <taxon>Actinomycetes</taxon>
        <taxon>Streptosporangiales</taxon>
        <taxon>Streptosporangiaceae</taxon>
        <taxon>Spongiactinospora</taxon>
    </lineage>
</organism>
<evidence type="ECO:0000313" key="2">
    <source>
        <dbReference type="Proteomes" id="UP000253303"/>
    </source>
</evidence>